<keyword evidence="1" id="KW-0378">Hydrolase</keyword>
<dbReference type="InterPro" id="IPR036412">
    <property type="entry name" value="HAD-like_sf"/>
</dbReference>
<dbReference type="Pfam" id="PF08282">
    <property type="entry name" value="Hydrolase_3"/>
    <property type="match status" value="1"/>
</dbReference>
<dbReference type="EMBL" id="JAHLFH010000012">
    <property type="protein sequence ID" value="MBU3818893.1"/>
    <property type="molecule type" value="Genomic_DNA"/>
</dbReference>
<accession>A0A9E2KJ58</accession>
<name>A0A9E2KJ58_9FIRM</name>
<reference evidence="1" key="2">
    <citation type="submission" date="2021-04" db="EMBL/GenBank/DDBJ databases">
        <authorList>
            <person name="Gilroy R."/>
        </authorList>
    </citation>
    <scope>NUCLEOTIDE SEQUENCE</scope>
    <source>
        <strain evidence="1">742</strain>
    </source>
</reference>
<dbReference type="Gene3D" id="3.30.1240.10">
    <property type="match status" value="1"/>
</dbReference>
<dbReference type="Proteomes" id="UP000824178">
    <property type="component" value="Unassembled WGS sequence"/>
</dbReference>
<gene>
    <name evidence="1" type="ORF">H9864_00675</name>
</gene>
<evidence type="ECO:0000313" key="2">
    <source>
        <dbReference type="Proteomes" id="UP000824178"/>
    </source>
</evidence>
<dbReference type="AlphaFoldDB" id="A0A9E2KJ58"/>
<organism evidence="1 2">
    <name type="scientific">Candidatus Faecalibacterium intestinavium</name>
    <dbReference type="NCBI Taxonomy" id="2838580"/>
    <lineage>
        <taxon>Bacteria</taxon>
        <taxon>Bacillati</taxon>
        <taxon>Bacillota</taxon>
        <taxon>Clostridia</taxon>
        <taxon>Eubacteriales</taxon>
        <taxon>Oscillospiraceae</taxon>
        <taxon>Faecalibacterium</taxon>
    </lineage>
</organism>
<dbReference type="SUPFAM" id="SSF56784">
    <property type="entry name" value="HAD-like"/>
    <property type="match status" value="1"/>
</dbReference>
<dbReference type="InterPro" id="IPR023214">
    <property type="entry name" value="HAD_sf"/>
</dbReference>
<reference evidence="1" key="1">
    <citation type="journal article" date="2021" name="PeerJ">
        <title>Extensive microbial diversity within the chicken gut microbiome revealed by metagenomics and culture.</title>
        <authorList>
            <person name="Gilroy R."/>
            <person name="Ravi A."/>
            <person name="Getino M."/>
            <person name="Pursley I."/>
            <person name="Horton D.L."/>
            <person name="Alikhan N.F."/>
            <person name="Baker D."/>
            <person name="Gharbi K."/>
            <person name="Hall N."/>
            <person name="Watson M."/>
            <person name="Adriaenssens E.M."/>
            <person name="Foster-Nyarko E."/>
            <person name="Jarju S."/>
            <person name="Secka A."/>
            <person name="Antonio M."/>
            <person name="Oren A."/>
            <person name="Chaudhuri R.R."/>
            <person name="La Ragione R."/>
            <person name="Hildebrand F."/>
            <person name="Pallen M.J."/>
        </authorList>
    </citation>
    <scope>NUCLEOTIDE SEQUENCE</scope>
    <source>
        <strain evidence="1">742</strain>
    </source>
</reference>
<dbReference type="GO" id="GO:0016787">
    <property type="term" value="F:hydrolase activity"/>
    <property type="evidence" value="ECO:0007669"/>
    <property type="project" value="UniProtKB-KW"/>
</dbReference>
<dbReference type="Gene3D" id="3.40.50.1000">
    <property type="entry name" value="HAD superfamily/HAD-like"/>
    <property type="match status" value="1"/>
</dbReference>
<comment type="caution">
    <text evidence="1">The sequence shown here is derived from an EMBL/GenBank/DDBJ whole genome shotgun (WGS) entry which is preliminary data.</text>
</comment>
<proteinExistence type="predicted"/>
<evidence type="ECO:0000313" key="1">
    <source>
        <dbReference type="EMBL" id="MBU3818893.1"/>
    </source>
</evidence>
<sequence length="277" mass="29368">MKQSLKDTLVLCDLDTLMLAPDGNLAQVVREVLNLFMSRGGRLTVFSQRTPRAVRTILGSVRLSAPALVCGGTLVYSFSSGAGRALAGFETLNEDFLHKLPAAPGVGIALQMKDGSTRVLRMSRALEEHLNREWTPYLLGQPEAVSSADVLRVLLYKDEPHVPVLSLFEKALAESAAPLLVERLSADCLALVPQTLSAETAVKELCEAAGMDPGQLAVVAGSQSMVRLMGLAGESAAASDAPAEVRVAAKQALFCTCAGGAAAEYLYRLVREAEGSR</sequence>
<protein>
    <submittedName>
        <fullName evidence="1">HAD hydrolase family protein</fullName>
    </submittedName>
</protein>